<organism evidence="2 3">
    <name type="scientific">Tessaracoccus palaemonis</name>
    <dbReference type="NCBI Taxonomy" id="2829499"/>
    <lineage>
        <taxon>Bacteria</taxon>
        <taxon>Bacillati</taxon>
        <taxon>Actinomycetota</taxon>
        <taxon>Actinomycetes</taxon>
        <taxon>Propionibacteriales</taxon>
        <taxon>Propionibacteriaceae</taxon>
        <taxon>Tessaracoccus</taxon>
    </lineage>
</organism>
<dbReference type="Pfam" id="PF00899">
    <property type="entry name" value="ThiF"/>
    <property type="match status" value="1"/>
</dbReference>
<dbReference type="EMBL" id="CP079216">
    <property type="protein sequence ID" value="QXT62291.1"/>
    <property type="molecule type" value="Genomic_DNA"/>
</dbReference>
<accession>A0ABX8SG47</accession>
<evidence type="ECO:0000313" key="2">
    <source>
        <dbReference type="EMBL" id="QXT62291.1"/>
    </source>
</evidence>
<keyword evidence="3" id="KW-1185">Reference proteome</keyword>
<dbReference type="PANTHER" id="PTHR10953:SF102">
    <property type="entry name" value="ADENYLYLTRANSFERASE AND SULFURTRANSFERASE MOCS3"/>
    <property type="match status" value="1"/>
</dbReference>
<gene>
    <name evidence="2" type="ORF">KDB89_11070</name>
</gene>
<reference evidence="2 3" key="1">
    <citation type="submission" date="2021-07" db="EMBL/GenBank/DDBJ databases">
        <title>complete genome sequencing of Tessaracoccus sp.J1M15.</title>
        <authorList>
            <person name="Bae J.-W."/>
            <person name="Kim D.-y."/>
        </authorList>
    </citation>
    <scope>NUCLEOTIDE SEQUENCE [LARGE SCALE GENOMIC DNA]</scope>
    <source>
        <strain evidence="2 3">J1M15</strain>
    </source>
</reference>
<name>A0ABX8SG47_9ACTN</name>
<sequence length="249" mass="26445">MPLTDQQLERYRRNIDVVGMGERGQERLLASSVAVVGAGGLGSAALPYLAAAGIGRIVVVDGDVVELGNMQRQVMHTELGRNKAHSGRQRLLALNPDVTVEAVPEYLTADRARDLFAEADLVLDCTDSFAAKFLISDAAEAVGAPLVWASAVGMQGQCSVFGLPDRAGDRLYLRDLIPQEPRAGEYPQATGIGVLGAMVGQIGTLQATEAIKILAGFGQPLIGRVAVLDAASWRWSELPLRKGDVSAER</sequence>
<evidence type="ECO:0000259" key="1">
    <source>
        <dbReference type="Pfam" id="PF00899"/>
    </source>
</evidence>
<dbReference type="InterPro" id="IPR000594">
    <property type="entry name" value="ThiF_NAD_FAD-bd"/>
</dbReference>
<protein>
    <submittedName>
        <fullName evidence="2">HesA/MoeB/ThiF family protein</fullName>
    </submittedName>
</protein>
<dbReference type="InterPro" id="IPR045886">
    <property type="entry name" value="ThiF/MoeB/HesA"/>
</dbReference>
<dbReference type="CDD" id="cd00757">
    <property type="entry name" value="ThiF_MoeB_HesA_family"/>
    <property type="match status" value="1"/>
</dbReference>
<dbReference type="RefSeq" id="WP_219080995.1">
    <property type="nucleotide sequence ID" value="NZ_CP079216.1"/>
</dbReference>
<proteinExistence type="predicted"/>
<dbReference type="PANTHER" id="PTHR10953">
    <property type="entry name" value="UBIQUITIN-ACTIVATING ENZYME E1"/>
    <property type="match status" value="1"/>
</dbReference>
<evidence type="ECO:0000313" key="3">
    <source>
        <dbReference type="Proteomes" id="UP000824504"/>
    </source>
</evidence>
<dbReference type="Proteomes" id="UP000824504">
    <property type="component" value="Chromosome"/>
</dbReference>
<feature type="domain" description="THIF-type NAD/FAD binding fold" evidence="1">
    <location>
        <begin position="11"/>
        <end position="241"/>
    </location>
</feature>